<proteinExistence type="predicted"/>
<dbReference type="Proteomes" id="UP001152562">
    <property type="component" value="Unassembled WGS sequence"/>
</dbReference>
<feature type="region of interest" description="Disordered" evidence="1">
    <location>
        <begin position="321"/>
        <end position="440"/>
    </location>
</feature>
<feature type="compositionally biased region" description="Basic residues" evidence="1">
    <location>
        <begin position="392"/>
        <end position="402"/>
    </location>
</feature>
<evidence type="ECO:0000313" key="2">
    <source>
        <dbReference type="EMBL" id="CAH4037041.1"/>
    </source>
</evidence>
<gene>
    <name evidence="2" type="ORF">PIBRA_LOCUS12775</name>
</gene>
<evidence type="ECO:0000313" key="3">
    <source>
        <dbReference type="Proteomes" id="UP001152562"/>
    </source>
</evidence>
<dbReference type="EMBL" id="CALOZG010000085">
    <property type="protein sequence ID" value="CAH4037041.1"/>
    <property type="molecule type" value="Genomic_DNA"/>
</dbReference>
<feature type="compositionally biased region" description="Low complexity" evidence="1">
    <location>
        <begin position="406"/>
        <end position="423"/>
    </location>
</feature>
<sequence>MRRSNDPAAKLAREPLIAPALAVELCLRRSRQPQLLYLELSNHYKVNPVKQVIKPWKHVSLNAKQLHRARSSRRGILAPRYLRPRPPASLAPGRCRLRSRPYNPEALLAFLNSDQRPPQPVSLRAGYESDALFIAHTLRAHATTPGLAKVMCEYLKQTHQCLHSNSELPLKTTASGADHDALLNTKRGQHSLRRPPPPNSDEEDVGVTSKRLCSTNSPPPSQSQPAPFSQRDPRRHRVPETPATDASTPATTPAPADVEMPDAPNYAAVTAAPTVPTLPTMGAKAPLRPKFPPLVVETLPNWTHHFRILKEKLGRAPNARPYGRGCRFTPDEEAENSNRRAGTFAQTARRPRSSQRLAPAATTHADMSAVKTRPSVNAEPTATPHDEWTLARGKRRSGRSRRGPTLAALEASSAHAPACAPPAITKPKQIGNSAISQDNNNRHRDTALASAQTAAAPAMPTTTVPSTRDTALEAMLQILMAMQKNQDPTPLFLKAAERLNRGVQYNDGA</sequence>
<keyword evidence="3" id="KW-1185">Reference proteome</keyword>
<comment type="caution">
    <text evidence="2">The sequence shown here is derived from an EMBL/GenBank/DDBJ whole genome shotgun (WGS) entry which is preliminary data.</text>
</comment>
<evidence type="ECO:0000256" key="1">
    <source>
        <dbReference type="SAM" id="MobiDB-lite"/>
    </source>
</evidence>
<organism evidence="2 3">
    <name type="scientific">Pieris brassicae</name>
    <name type="common">White butterfly</name>
    <name type="synonym">Large white butterfly</name>
    <dbReference type="NCBI Taxonomy" id="7116"/>
    <lineage>
        <taxon>Eukaryota</taxon>
        <taxon>Metazoa</taxon>
        <taxon>Ecdysozoa</taxon>
        <taxon>Arthropoda</taxon>
        <taxon>Hexapoda</taxon>
        <taxon>Insecta</taxon>
        <taxon>Pterygota</taxon>
        <taxon>Neoptera</taxon>
        <taxon>Endopterygota</taxon>
        <taxon>Lepidoptera</taxon>
        <taxon>Glossata</taxon>
        <taxon>Ditrysia</taxon>
        <taxon>Papilionoidea</taxon>
        <taxon>Pieridae</taxon>
        <taxon>Pierinae</taxon>
        <taxon>Pieris</taxon>
    </lineage>
</organism>
<feature type="region of interest" description="Disordered" evidence="1">
    <location>
        <begin position="186"/>
        <end position="256"/>
    </location>
</feature>
<feature type="compositionally biased region" description="Low complexity" evidence="1">
    <location>
        <begin position="240"/>
        <end position="256"/>
    </location>
</feature>
<accession>A0A9P0TRA1</accession>
<feature type="compositionally biased region" description="Polar residues" evidence="1">
    <location>
        <begin position="430"/>
        <end position="439"/>
    </location>
</feature>
<name>A0A9P0TRA1_PIEBR</name>
<dbReference type="AlphaFoldDB" id="A0A9P0TRA1"/>
<protein>
    <submittedName>
        <fullName evidence="2">Uncharacterized protein</fullName>
    </submittedName>
</protein>
<reference evidence="2" key="1">
    <citation type="submission" date="2022-05" db="EMBL/GenBank/DDBJ databases">
        <authorList>
            <person name="Okamura Y."/>
        </authorList>
    </citation>
    <scope>NUCLEOTIDE SEQUENCE</scope>
</reference>